<dbReference type="EMBL" id="KZ825829">
    <property type="protein sequence ID" value="PYH97115.1"/>
    <property type="molecule type" value="Genomic_DNA"/>
</dbReference>
<sequence>MPFHTSSASYSTYTSTNTSVNGNDNSKQSGHRYATTSQTDPSGHTTVRSGYQNLGEQPVLEERRFDSRGTEQALPAGGDASMAGGTRRITDLDDEDDGGY</sequence>
<name>A0A319DHX6_9EURO</name>
<feature type="compositionally biased region" description="Polar residues" evidence="1">
    <location>
        <begin position="20"/>
        <end position="55"/>
    </location>
</feature>
<evidence type="ECO:0000313" key="2">
    <source>
        <dbReference type="EMBL" id="PYH97115.1"/>
    </source>
</evidence>
<proteinExistence type="predicted"/>
<feature type="region of interest" description="Disordered" evidence="1">
    <location>
        <begin position="1"/>
        <end position="100"/>
    </location>
</feature>
<feature type="compositionally biased region" description="Low complexity" evidence="1">
    <location>
        <begin position="1"/>
        <end position="19"/>
    </location>
</feature>
<reference evidence="2 3" key="1">
    <citation type="submission" date="2018-02" db="EMBL/GenBank/DDBJ databases">
        <title>The genomes of Aspergillus section Nigri reveals drivers in fungal speciation.</title>
        <authorList>
            <consortium name="DOE Joint Genome Institute"/>
            <person name="Vesth T.C."/>
            <person name="Nybo J."/>
            <person name="Theobald S."/>
            <person name="Brandl J."/>
            <person name="Frisvad J.C."/>
            <person name="Nielsen K.F."/>
            <person name="Lyhne E.K."/>
            <person name="Kogle M.E."/>
            <person name="Kuo A."/>
            <person name="Riley R."/>
            <person name="Clum A."/>
            <person name="Nolan M."/>
            <person name="Lipzen A."/>
            <person name="Salamov A."/>
            <person name="Henrissat B."/>
            <person name="Wiebenga A."/>
            <person name="De vries R.P."/>
            <person name="Grigoriev I.V."/>
            <person name="Mortensen U.H."/>
            <person name="Andersen M.R."/>
            <person name="Baker S.E."/>
        </authorList>
    </citation>
    <scope>NUCLEOTIDE SEQUENCE [LARGE SCALE GENOMIC DNA]</scope>
    <source>
        <strain evidence="2 3">CBS 707.79</strain>
    </source>
</reference>
<accession>A0A319DHX6</accession>
<organism evidence="2 3">
    <name type="scientific">Aspergillus ellipticus CBS 707.79</name>
    <dbReference type="NCBI Taxonomy" id="1448320"/>
    <lineage>
        <taxon>Eukaryota</taxon>
        <taxon>Fungi</taxon>
        <taxon>Dikarya</taxon>
        <taxon>Ascomycota</taxon>
        <taxon>Pezizomycotina</taxon>
        <taxon>Eurotiomycetes</taxon>
        <taxon>Eurotiomycetidae</taxon>
        <taxon>Eurotiales</taxon>
        <taxon>Aspergillaceae</taxon>
        <taxon>Aspergillus</taxon>
        <taxon>Aspergillus subgen. Circumdati</taxon>
    </lineage>
</organism>
<dbReference type="VEuPathDB" id="FungiDB:BO71DRAFT_407278"/>
<evidence type="ECO:0000256" key="1">
    <source>
        <dbReference type="SAM" id="MobiDB-lite"/>
    </source>
</evidence>
<feature type="compositionally biased region" description="Basic and acidic residues" evidence="1">
    <location>
        <begin position="60"/>
        <end position="69"/>
    </location>
</feature>
<dbReference type="OrthoDB" id="4507172at2759"/>
<dbReference type="AlphaFoldDB" id="A0A319DHX6"/>
<protein>
    <submittedName>
        <fullName evidence="2">Uncharacterized protein</fullName>
    </submittedName>
</protein>
<evidence type="ECO:0000313" key="3">
    <source>
        <dbReference type="Proteomes" id="UP000247810"/>
    </source>
</evidence>
<gene>
    <name evidence="2" type="ORF">BO71DRAFT_407278</name>
</gene>
<keyword evidence="3" id="KW-1185">Reference proteome</keyword>
<dbReference type="Proteomes" id="UP000247810">
    <property type="component" value="Unassembled WGS sequence"/>
</dbReference>